<evidence type="ECO:0000313" key="9">
    <source>
        <dbReference type="Proteomes" id="UP000181980"/>
    </source>
</evidence>
<dbReference type="PANTHER" id="PTHR43229">
    <property type="entry name" value="NODULATION PROTEIN J"/>
    <property type="match status" value="1"/>
</dbReference>
<proteinExistence type="inferred from homology"/>
<sequence>MTAYPALVRSSYKTYTRDRVTVFFTFAFPLMFLVIFGLIYGNDEVAGTGNSYIDLIAPGILAWGLAHAAAFGVAFPVMQWRRDDLLRMIRLTPAPLSEVVLSRLTMVVGVGLAQVVLFVGVAMLPPFGMTISSRWPLAIPVLVLGIGAFVGLGLIIGTIGRSPESVSGIGTCIVVPMAFLSGALIPLELFPDWLAGVSYAMPMRYILDGLVYALAGAGEAGDYWISLGVLVVLMALFNAIGMRIFRWSDDQ</sequence>
<dbReference type="PROSITE" id="PS51012">
    <property type="entry name" value="ABC_TM2"/>
    <property type="match status" value="1"/>
</dbReference>
<dbReference type="RefSeq" id="WP_069110861.1">
    <property type="nucleotide sequence ID" value="NZ_FNUC01000003.1"/>
</dbReference>
<dbReference type="GO" id="GO:0046677">
    <property type="term" value="P:response to antibiotic"/>
    <property type="evidence" value="ECO:0007669"/>
    <property type="project" value="UniProtKB-KW"/>
</dbReference>
<dbReference type="InterPro" id="IPR013525">
    <property type="entry name" value="ABC2_TM"/>
</dbReference>
<feature type="transmembrane region" description="Helical" evidence="6">
    <location>
        <begin position="137"/>
        <end position="159"/>
    </location>
</feature>
<name>A0A1H5JXY7_9ACTN</name>
<feature type="domain" description="ABC transmembrane type-2" evidence="7">
    <location>
        <begin position="20"/>
        <end position="248"/>
    </location>
</feature>
<gene>
    <name evidence="8" type="ORF">SAMN04488561_1800</name>
</gene>
<dbReference type="InterPro" id="IPR000412">
    <property type="entry name" value="ABC_2_transport"/>
</dbReference>
<feature type="transmembrane region" description="Helical" evidence="6">
    <location>
        <begin position="60"/>
        <end position="80"/>
    </location>
</feature>
<organism evidence="8 9">
    <name type="scientific">Jiangella alba</name>
    <dbReference type="NCBI Taxonomy" id="561176"/>
    <lineage>
        <taxon>Bacteria</taxon>
        <taxon>Bacillati</taxon>
        <taxon>Actinomycetota</taxon>
        <taxon>Actinomycetes</taxon>
        <taxon>Jiangellales</taxon>
        <taxon>Jiangellaceae</taxon>
        <taxon>Jiangella</taxon>
    </lineage>
</organism>
<evidence type="ECO:0000256" key="4">
    <source>
        <dbReference type="ARBA" id="ARBA00023136"/>
    </source>
</evidence>
<evidence type="ECO:0000256" key="1">
    <source>
        <dbReference type="ARBA" id="ARBA00004141"/>
    </source>
</evidence>
<keyword evidence="6" id="KW-0813">Transport</keyword>
<dbReference type="AlphaFoldDB" id="A0A1H5JXY7"/>
<feature type="transmembrane region" description="Helical" evidence="6">
    <location>
        <begin position="100"/>
        <end position="125"/>
    </location>
</feature>
<feature type="transmembrane region" description="Helical" evidence="6">
    <location>
        <begin position="223"/>
        <end position="245"/>
    </location>
</feature>
<keyword evidence="3 6" id="KW-1133">Transmembrane helix</keyword>
<evidence type="ECO:0000259" key="7">
    <source>
        <dbReference type="PROSITE" id="PS51012"/>
    </source>
</evidence>
<dbReference type="Pfam" id="PF01061">
    <property type="entry name" value="ABC2_membrane"/>
    <property type="match status" value="1"/>
</dbReference>
<comment type="subcellular location">
    <subcellularLocation>
        <location evidence="6">Cell membrane</location>
        <topology evidence="6">Multi-pass membrane protein</topology>
    </subcellularLocation>
    <subcellularLocation>
        <location evidence="1">Membrane</location>
        <topology evidence="1">Multi-pass membrane protein</topology>
    </subcellularLocation>
</comment>
<keyword evidence="2 6" id="KW-0812">Transmembrane</keyword>
<dbReference type="Proteomes" id="UP000181980">
    <property type="component" value="Unassembled WGS sequence"/>
</dbReference>
<evidence type="ECO:0000313" key="8">
    <source>
        <dbReference type="EMBL" id="SEE57409.1"/>
    </source>
</evidence>
<protein>
    <recommendedName>
        <fullName evidence="6">Transport permease protein</fullName>
    </recommendedName>
</protein>
<feature type="transmembrane region" description="Helical" evidence="6">
    <location>
        <begin position="166"/>
        <end position="185"/>
    </location>
</feature>
<dbReference type="PIRSF" id="PIRSF006648">
    <property type="entry name" value="DrrB"/>
    <property type="match status" value="1"/>
</dbReference>
<keyword evidence="4 6" id="KW-0472">Membrane</keyword>
<dbReference type="InterPro" id="IPR047817">
    <property type="entry name" value="ABC2_TM_bact-type"/>
</dbReference>
<evidence type="ECO:0000256" key="3">
    <source>
        <dbReference type="ARBA" id="ARBA00022989"/>
    </source>
</evidence>
<dbReference type="GO" id="GO:0043190">
    <property type="term" value="C:ATP-binding cassette (ABC) transporter complex"/>
    <property type="evidence" value="ECO:0007669"/>
    <property type="project" value="InterPro"/>
</dbReference>
<dbReference type="OrthoDB" id="9778589at2"/>
<dbReference type="STRING" id="561176.SAMN04488561_1800"/>
<keyword evidence="6" id="KW-1003">Cell membrane</keyword>
<evidence type="ECO:0000256" key="5">
    <source>
        <dbReference type="ARBA" id="ARBA00023251"/>
    </source>
</evidence>
<dbReference type="InterPro" id="IPR051784">
    <property type="entry name" value="Nod_factor_ABC_transporter"/>
</dbReference>
<dbReference type="EMBL" id="FNUC01000003">
    <property type="protein sequence ID" value="SEE57409.1"/>
    <property type="molecule type" value="Genomic_DNA"/>
</dbReference>
<reference evidence="9" key="1">
    <citation type="submission" date="2016-10" db="EMBL/GenBank/DDBJ databases">
        <authorList>
            <person name="Varghese N."/>
            <person name="Submissions S."/>
        </authorList>
    </citation>
    <scope>NUCLEOTIDE SEQUENCE [LARGE SCALE GENOMIC DNA]</scope>
    <source>
        <strain evidence="9">DSM 45237</strain>
    </source>
</reference>
<keyword evidence="5" id="KW-0046">Antibiotic resistance</keyword>
<evidence type="ECO:0000256" key="6">
    <source>
        <dbReference type="RuleBase" id="RU361157"/>
    </source>
</evidence>
<dbReference type="PRINTS" id="PR00164">
    <property type="entry name" value="ABC2TRNSPORT"/>
</dbReference>
<dbReference type="GO" id="GO:0140359">
    <property type="term" value="F:ABC-type transporter activity"/>
    <property type="evidence" value="ECO:0007669"/>
    <property type="project" value="InterPro"/>
</dbReference>
<keyword evidence="9" id="KW-1185">Reference proteome</keyword>
<feature type="transmembrane region" description="Helical" evidence="6">
    <location>
        <begin position="20"/>
        <end position="40"/>
    </location>
</feature>
<evidence type="ECO:0000256" key="2">
    <source>
        <dbReference type="ARBA" id="ARBA00022692"/>
    </source>
</evidence>
<dbReference type="PANTHER" id="PTHR43229:SF2">
    <property type="entry name" value="NODULATION PROTEIN J"/>
    <property type="match status" value="1"/>
</dbReference>
<comment type="similarity">
    <text evidence="6">Belongs to the ABC-2 integral membrane protein family.</text>
</comment>
<accession>A0A1H5JXY7</accession>